<dbReference type="PROSITE" id="PS51061">
    <property type="entry name" value="R3H"/>
    <property type="match status" value="1"/>
</dbReference>
<dbReference type="Pfam" id="PF14804">
    <property type="entry name" value="Jag_N"/>
    <property type="match status" value="1"/>
</dbReference>
<keyword evidence="3 4" id="KW-0961">Cell wall biogenesis/degradation</keyword>
<dbReference type="PANTHER" id="PTHR35800:SF1">
    <property type="entry name" value="RNA-BINDING PROTEIN KHPB"/>
    <property type="match status" value="1"/>
</dbReference>
<reference evidence="6 7" key="1">
    <citation type="submission" date="2019-09" db="EMBL/GenBank/DDBJ databases">
        <title>Complete Genome Sequence of Lactobacillus nenjiangensis SH-Y15, isolated from sauerkraut.</title>
        <authorList>
            <person name="Yang H."/>
        </authorList>
    </citation>
    <scope>NUCLEOTIDE SEQUENCE [LARGE SCALE GENOMIC DNA]</scope>
    <source>
        <strain evidence="6 7">SH-Y15</strain>
    </source>
</reference>
<keyword evidence="4" id="KW-0694">RNA-binding</keyword>
<gene>
    <name evidence="4" type="primary">khpB</name>
    <name evidence="4" type="synonym">eloR</name>
    <name evidence="6" type="ORF">F0161_11050</name>
</gene>
<dbReference type="Gene3D" id="3.30.30.80">
    <property type="entry name" value="probable RNA-binding protein from clostridium symbiosum atcc 14940"/>
    <property type="match status" value="1"/>
</dbReference>
<evidence type="ECO:0000256" key="4">
    <source>
        <dbReference type="HAMAP-Rule" id="MF_00867"/>
    </source>
</evidence>
<comment type="subunit">
    <text evidence="4">Forms a complex with KhpA.</text>
</comment>
<dbReference type="SUPFAM" id="SSF82708">
    <property type="entry name" value="R3H domain"/>
    <property type="match status" value="1"/>
</dbReference>
<dbReference type="InterPro" id="IPR015946">
    <property type="entry name" value="KH_dom-like_a/b"/>
</dbReference>
<dbReference type="InterPro" id="IPR038247">
    <property type="entry name" value="Jag_N_dom_sf"/>
</dbReference>
<dbReference type="Pfam" id="PF01424">
    <property type="entry name" value="R3H"/>
    <property type="match status" value="1"/>
</dbReference>
<dbReference type="SMART" id="SM00393">
    <property type="entry name" value="R3H"/>
    <property type="match status" value="1"/>
</dbReference>
<evidence type="ECO:0000313" key="6">
    <source>
        <dbReference type="EMBL" id="QER68311.1"/>
    </source>
</evidence>
<dbReference type="SMART" id="SM01245">
    <property type="entry name" value="Jag_N"/>
    <property type="match status" value="1"/>
</dbReference>
<keyword evidence="4" id="KW-0963">Cytoplasm</keyword>
<evidence type="ECO:0000313" key="7">
    <source>
        <dbReference type="Proteomes" id="UP000325295"/>
    </source>
</evidence>
<dbReference type="InterPro" id="IPR032782">
    <property type="entry name" value="KhpB_N"/>
</dbReference>
<dbReference type="GO" id="GO:0003723">
    <property type="term" value="F:RNA binding"/>
    <property type="evidence" value="ECO:0007669"/>
    <property type="project" value="UniProtKB-UniRule"/>
</dbReference>
<dbReference type="OrthoDB" id="9794483at2"/>
<dbReference type="PANTHER" id="PTHR35800">
    <property type="entry name" value="PROTEIN JAG"/>
    <property type="match status" value="1"/>
</dbReference>
<comment type="caution">
    <text evidence="4">Lacks conserved residue(s) required for the propagation of feature annotation.</text>
</comment>
<sequence>MRRPVNMATYTGKTVTEAIDNGLSDLQVNRHQSNIKVVKFPKMGMFGRVRQAAVVEIEPLSVDTDLGDTLPAETPMTADENRLLLLSSISQATAEYVKYLATEKKITLNYEIKVVPDQFFIEMSSNDEEELIGPKGQTINQFQELANQYVVNAEKNPAVQEANIQGIKVELDINGYRAKRSRILRKVATRAEKVVGESEGAIYFDPMPKSERDQIHAFLQDSETVRSFSEGQGDERAVVVAPLTKLND</sequence>
<keyword evidence="1 4" id="KW-0133">Cell shape</keyword>
<dbReference type="InterPro" id="IPR039247">
    <property type="entry name" value="KhpB"/>
</dbReference>
<dbReference type="EMBL" id="CP043939">
    <property type="protein sequence ID" value="QER68311.1"/>
    <property type="molecule type" value="Genomic_DNA"/>
</dbReference>
<protein>
    <recommendedName>
        <fullName evidence="4">RNA-binding protein KhpB</fullName>
    </recommendedName>
    <alternativeName>
        <fullName evidence="4">RNA-binding protein EloR</fullName>
    </alternativeName>
</protein>
<dbReference type="Proteomes" id="UP000325295">
    <property type="component" value="Chromosome"/>
</dbReference>
<comment type="subcellular location">
    <subcellularLocation>
        <location evidence="4">Cytoplasm</location>
    </subcellularLocation>
</comment>
<dbReference type="GO" id="GO:0008360">
    <property type="term" value="P:regulation of cell shape"/>
    <property type="evidence" value="ECO:0007669"/>
    <property type="project" value="UniProtKB-KW"/>
</dbReference>
<feature type="domain" description="R3H" evidence="5">
    <location>
        <begin position="178"/>
        <end position="244"/>
    </location>
</feature>
<dbReference type="Gene3D" id="3.30.1370.50">
    <property type="entry name" value="R3H-like domain"/>
    <property type="match status" value="1"/>
</dbReference>
<evidence type="ECO:0000256" key="2">
    <source>
        <dbReference type="ARBA" id="ARBA00023186"/>
    </source>
</evidence>
<dbReference type="Gene3D" id="3.30.300.20">
    <property type="match status" value="1"/>
</dbReference>
<comment type="similarity">
    <text evidence="4">Belongs to the KhpB RNA-binding protein family.</text>
</comment>
<keyword evidence="7" id="KW-1185">Reference proteome</keyword>
<dbReference type="InterPro" id="IPR036867">
    <property type="entry name" value="R3H_dom_sf"/>
</dbReference>
<comment type="function">
    <text evidence="4">A probable RNA chaperone. Forms a complex with KhpA which binds to cellular RNA and controls its expression. Plays a role in peptidoglycan (PG) homeostasis and cell length regulation.</text>
</comment>
<dbReference type="KEGG" id="lnn:F0161_11050"/>
<proteinExistence type="inferred from homology"/>
<organism evidence="6 7">
    <name type="scientific">Paucilactobacillus nenjiangensis</name>
    <dbReference type="NCBI Taxonomy" id="1296540"/>
    <lineage>
        <taxon>Bacteria</taxon>
        <taxon>Bacillati</taxon>
        <taxon>Bacillota</taxon>
        <taxon>Bacilli</taxon>
        <taxon>Lactobacillales</taxon>
        <taxon>Lactobacillaceae</taxon>
        <taxon>Paucilactobacillus</taxon>
    </lineage>
</organism>
<dbReference type="GO" id="GO:0009252">
    <property type="term" value="P:peptidoglycan biosynthetic process"/>
    <property type="evidence" value="ECO:0007669"/>
    <property type="project" value="UniProtKB-UniRule"/>
</dbReference>
<dbReference type="AlphaFoldDB" id="A0A5P1X755"/>
<keyword evidence="2 4" id="KW-0143">Chaperone</keyword>
<evidence type="ECO:0000256" key="1">
    <source>
        <dbReference type="ARBA" id="ARBA00022960"/>
    </source>
</evidence>
<dbReference type="HAMAP" id="MF_00867">
    <property type="entry name" value="KhpB"/>
    <property type="match status" value="1"/>
</dbReference>
<dbReference type="GO" id="GO:0005737">
    <property type="term" value="C:cytoplasm"/>
    <property type="evidence" value="ECO:0007669"/>
    <property type="project" value="UniProtKB-SubCell"/>
</dbReference>
<dbReference type="GO" id="GO:0071555">
    <property type="term" value="P:cell wall organization"/>
    <property type="evidence" value="ECO:0007669"/>
    <property type="project" value="UniProtKB-KW"/>
</dbReference>
<dbReference type="InterPro" id="IPR001374">
    <property type="entry name" value="R3H_dom"/>
</dbReference>
<evidence type="ECO:0000256" key="3">
    <source>
        <dbReference type="ARBA" id="ARBA00023316"/>
    </source>
</evidence>
<name>A0A5P1X755_9LACO</name>
<evidence type="ECO:0000259" key="5">
    <source>
        <dbReference type="PROSITE" id="PS51061"/>
    </source>
</evidence>
<accession>A0A5P1X755</accession>
<comment type="domain">
    <text evidence="4">Has an N-terminal Jag-N domain and 2 RNA-binding domains (KH and R3H).</text>
</comment>